<dbReference type="InterPro" id="IPR042267">
    <property type="entry name" value="VTC_sf"/>
</dbReference>
<dbReference type="GO" id="GO:0006799">
    <property type="term" value="P:polyphosphate biosynthetic process"/>
    <property type="evidence" value="ECO:0007669"/>
    <property type="project" value="UniProtKB-ARBA"/>
</dbReference>
<evidence type="ECO:0000313" key="3">
    <source>
        <dbReference type="Proteomes" id="UP000177785"/>
    </source>
</evidence>
<protein>
    <recommendedName>
        <fullName evidence="1">VTC domain-containing protein</fullName>
    </recommendedName>
</protein>
<feature type="domain" description="VTC" evidence="1">
    <location>
        <begin position="6"/>
        <end position="233"/>
    </location>
</feature>
<organism evidence="2 3">
    <name type="scientific">Candidatus Ryanbacteria bacterium RIFCSPHIGHO2_01_FULL_48_27</name>
    <dbReference type="NCBI Taxonomy" id="1802115"/>
    <lineage>
        <taxon>Bacteria</taxon>
        <taxon>Candidatus Ryaniibacteriota</taxon>
    </lineage>
</organism>
<dbReference type="STRING" id="1802115.A2756_00430"/>
<dbReference type="CDD" id="cd07750">
    <property type="entry name" value="PolyPPase_VTC_like"/>
    <property type="match status" value="1"/>
</dbReference>
<dbReference type="Pfam" id="PF09359">
    <property type="entry name" value="VTC"/>
    <property type="match status" value="1"/>
</dbReference>
<reference evidence="2 3" key="1">
    <citation type="journal article" date="2016" name="Nat. Commun.">
        <title>Thousands of microbial genomes shed light on interconnected biogeochemical processes in an aquifer system.</title>
        <authorList>
            <person name="Anantharaman K."/>
            <person name="Brown C.T."/>
            <person name="Hug L.A."/>
            <person name="Sharon I."/>
            <person name="Castelle C.J."/>
            <person name="Probst A.J."/>
            <person name="Thomas B.C."/>
            <person name="Singh A."/>
            <person name="Wilkins M.J."/>
            <person name="Karaoz U."/>
            <person name="Brodie E.L."/>
            <person name="Williams K.H."/>
            <person name="Hubbard S.S."/>
            <person name="Banfield J.F."/>
        </authorList>
    </citation>
    <scope>NUCLEOTIDE SEQUENCE [LARGE SCALE GENOMIC DNA]</scope>
</reference>
<dbReference type="Proteomes" id="UP000177785">
    <property type="component" value="Unassembled WGS sequence"/>
</dbReference>
<dbReference type="Gene3D" id="3.20.100.30">
    <property type="entry name" value="VTC, catalytic tunnel domain"/>
    <property type="match status" value="1"/>
</dbReference>
<dbReference type="AlphaFoldDB" id="A0A1G2G673"/>
<name>A0A1G2G673_9BACT</name>
<dbReference type="EMBL" id="MHNL01000006">
    <property type="protein sequence ID" value="OGZ45470.1"/>
    <property type="molecule type" value="Genomic_DNA"/>
</dbReference>
<gene>
    <name evidence="2" type="ORF">A2756_00430</name>
</gene>
<evidence type="ECO:0000313" key="2">
    <source>
        <dbReference type="EMBL" id="OGZ45470.1"/>
    </source>
</evidence>
<proteinExistence type="predicted"/>
<accession>A0A1G2G673</accession>
<comment type="caution">
    <text evidence="2">The sequence shown here is derived from an EMBL/GenBank/DDBJ whole genome shotgun (WGS) entry which is preliminary data.</text>
</comment>
<dbReference type="InterPro" id="IPR018966">
    <property type="entry name" value="VTC_domain"/>
</dbReference>
<sequence length="240" mass="28286">MKSTTRFEFKYILNPAQAHVARDIVAQLMDADPAAGAPGWYTVTSLYFDTPQLGDYYDKSGGFLERKKLRARIYADHWDGQSPIWIEVKKKRDMAFQKTRALLSPEEWQELCNHSYATLLARARPTKDQIALEEFVWYTLQEGRRPTAYVRYKRTPFLREDDETLRITFDEDIRCARANNLSPQPFADRITEQIIMEVKFAARLPAWFHSMIKKLDIRRESFSKYGHSIDTFYRHNPLPH</sequence>
<evidence type="ECO:0000259" key="1">
    <source>
        <dbReference type="Pfam" id="PF09359"/>
    </source>
</evidence>